<keyword evidence="5" id="KW-0007">Acetylation</keyword>
<evidence type="ECO:0000256" key="3">
    <source>
        <dbReference type="ARBA" id="ARBA00022679"/>
    </source>
</evidence>
<sequence length="564" mass="61758">MRSPSLRTTIAQAIPKDVKLTIRHLVTSPTSCPPLFASPPGQNDEPTSCEHHFLTVSIHPDAPVESNGNNGAELFIFGAEVLVFNTANLTTVFVSKADSTGYLYRLKLPPTAKSLMRSISTTFLSHVVSSRQRPGVRLVLSLFARAQNQYLFPGSVQNSHKHILDDRGLIKWWCRAVDPILRGYEPEVKTDGGGQIKDQKDRDTEVKTASASAYVIVPGCDKFESRTFFPPTAKSDPQDRPRWLNSYPVRQICGSQAAPPRCQIPRFPDDPKARFLTDLDDEIPDIANETSSGQWRSIKTIDQFWEMMAFRQECSSGRLVGFLWVVINPPGLLNSVPMASSSSQNTEDQHSLGLESKSVDKVLSKEIGESLVSDTKPTEPRGDSCGNPQYKQNESSVSSQPQDISANKNNQMYPANTQPENDDGTIILSNESYQHLMNLLVELDFDNEEAAIKSSDSWVSKLSTIIGRSDHGETIVGEYQYSEASTQQPSGASNLLSGGLIRKRKKDSGDTEAPSGDSGTGSNTPSAAEAATGKGHDGAQITTPTINVLNASMIRKKKKKQDES</sequence>
<feature type="compositionally biased region" description="Basic and acidic residues" evidence="10">
    <location>
        <begin position="357"/>
        <end position="368"/>
    </location>
</feature>
<dbReference type="GO" id="GO:0032931">
    <property type="term" value="F:histone H3K56 acetyltransferase activity"/>
    <property type="evidence" value="ECO:0007669"/>
    <property type="project" value="TreeGrafter"/>
</dbReference>
<evidence type="ECO:0000313" key="12">
    <source>
        <dbReference type="Proteomes" id="UP000223968"/>
    </source>
</evidence>
<keyword evidence="7" id="KW-0804">Transcription</keyword>
<dbReference type="PANTHER" id="PTHR31571:SF2">
    <property type="entry name" value="HISTONE ACETYLTRANSFERASE RTT109"/>
    <property type="match status" value="1"/>
</dbReference>
<evidence type="ECO:0000256" key="9">
    <source>
        <dbReference type="ARBA" id="ARBA00048940"/>
    </source>
</evidence>
<evidence type="ECO:0000256" key="7">
    <source>
        <dbReference type="ARBA" id="ARBA00023163"/>
    </source>
</evidence>
<dbReference type="Proteomes" id="UP000223968">
    <property type="component" value="Unassembled WGS sequence"/>
</dbReference>
<comment type="caution">
    <text evidence="11">The sequence shown here is derived from an EMBL/GenBank/DDBJ whole genome shotgun (WGS) entry which is preliminary data.</text>
</comment>
<keyword evidence="4" id="KW-0227">DNA damage</keyword>
<organism evidence="11 12">
    <name type="scientific">Helicocarpus griseus UAMH5409</name>
    <dbReference type="NCBI Taxonomy" id="1447875"/>
    <lineage>
        <taxon>Eukaryota</taxon>
        <taxon>Fungi</taxon>
        <taxon>Dikarya</taxon>
        <taxon>Ascomycota</taxon>
        <taxon>Pezizomycotina</taxon>
        <taxon>Eurotiomycetes</taxon>
        <taxon>Eurotiomycetidae</taxon>
        <taxon>Onygenales</taxon>
        <taxon>Ajellomycetaceae</taxon>
        <taxon>Helicocarpus</taxon>
    </lineage>
</organism>
<evidence type="ECO:0000256" key="10">
    <source>
        <dbReference type="SAM" id="MobiDB-lite"/>
    </source>
</evidence>
<keyword evidence="6" id="KW-0805">Transcription regulation</keyword>
<dbReference type="SMART" id="SM01250">
    <property type="entry name" value="KAT11"/>
    <property type="match status" value="1"/>
</dbReference>
<dbReference type="GO" id="GO:0006355">
    <property type="term" value="P:regulation of DNA-templated transcription"/>
    <property type="evidence" value="ECO:0007669"/>
    <property type="project" value="InterPro"/>
</dbReference>
<feature type="compositionally biased region" description="Polar residues" evidence="10">
    <location>
        <begin position="386"/>
        <end position="419"/>
    </location>
</feature>
<dbReference type="PROSITE" id="PS51728">
    <property type="entry name" value="RTT109_HAT"/>
    <property type="match status" value="1"/>
</dbReference>
<dbReference type="GO" id="GO:0005634">
    <property type="term" value="C:nucleus"/>
    <property type="evidence" value="ECO:0007669"/>
    <property type="project" value="UniProtKB-SubCell"/>
</dbReference>
<feature type="compositionally biased region" description="Basic residues" evidence="10">
    <location>
        <begin position="554"/>
        <end position="564"/>
    </location>
</feature>
<evidence type="ECO:0000256" key="4">
    <source>
        <dbReference type="ARBA" id="ARBA00022763"/>
    </source>
</evidence>
<feature type="region of interest" description="Disordered" evidence="10">
    <location>
        <begin position="338"/>
        <end position="424"/>
    </location>
</feature>
<evidence type="ECO:0000256" key="2">
    <source>
        <dbReference type="ARBA" id="ARBA00013184"/>
    </source>
</evidence>
<dbReference type="STRING" id="1447875.A0A2B7XWT4"/>
<gene>
    <name evidence="11" type="ORF">AJ79_03940</name>
</gene>
<evidence type="ECO:0000313" key="11">
    <source>
        <dbReference type="EMBL" id="PGH12967.1"/>
    </source>
</evidence>
<dbReference type="InterPro" id="IPR013178">
    <property type="entry name" value="Histone_AcTrfase_Rtt109/CBP"/>
</dbReference>
<proteinExistence type="predicted"/>
<dbReference type="InterPro" id="IPR016849">
    <property type="entry name" value="Rtt109"/>
</dbReference>
<reference evidence="11 12" key="1">
    <citation type="submission" date="2017-10" db="EMBL/GenBank/DDBJ databases">
        <title>Comparative genomics in systemic dimorphic fungi from Ajellomycetaceae.</title>
        <authorList>
            <person name="Munoz J.F."/>
            <person name="Mcewen J.G."/>
            <person name="Clay O.K."/>
            <person name="Cuomo C.A."/>
        </authorList>
    </citation>
    <scope>NUCLEOTIDE SEQUENCE [LARGE SCALE GENOMIC DNA]</scope>
    <source>
        <strain evidence="11 12">UAMH5409</strain>
    </source>
</reference>
<dbReference type="EC" id="2.3.1.48" evidence="2"/>
<dbReference type="GO" id="GO:0006974">
    <property type="term" value="P:DNA damage response"/>
    <property type="evidence" value="ECO:0007669"/>
    <property type="project" value="UniProtKB-KW"/>
</dbReference>
<keyword evidence="12" id="KW-1185">Reference proteome</keyword>
<dbReference type="EMBL" id="PDNB01000051">
    <property type="protein sequence ID" value="PGH12967.1"/>
    <property type="molecule type" value="Genomic_DNA"/>
</dbReference>
<dbReference type="OrthoDB" id="3361892at2759"/>
<evidence type="ECO:0000256" key="6">
    <source>
        <dbReference type="ARBA" id="ARBA00023015"/>
    </source>
</evidence>
<comment type="catalytic activity">
    <reaction evidence="9">
        <text>L-lysyl-[histone] + acetyl-CoA = N(6)-acetyl-L-lysyl-[histone] + CoA + H(+)</text>
        <dbReference type="Rhea" id="RHEA:21992"/>
        <dbReference type="Rhea" id="RHEA-COMP:9845"/>
        <dbReference type="Rhea" id="RHEA-COMP:11338"/>
        <dbReference type="ChEBI" id="CHEBI:15378"/>
        <dbReference type="ChEBI" id="CHEBI:29969"/>
        <dbReference type="ChEBI" id="CHEBI:57287"/>
        <dbReference type="ChEBI" id="CHEBI:57288"/>
        <dbReference type="ChEBI" id="CHEBI:61930"/>
        <dbReference type="EC" id="2.3.1.48"/>
    </reaction>
    <physiologicalReaction direction="left-to-right" evidence="9">
        <dbReference type="Rhea" id="RHEA:21993"/>
    </physiologicalReaction>
</comment>
<keyword evidence="8" id="KW-0539">Nucleus</keyword>
<evidence type="ECO:0000256" key="8">
    <source>
        <dbReference type="ARBA" id="ARBA00023242"/>
    </source>
</evidence>
<dbReference type="AlphaFoldDB" id="A0A2B7XWT4"/>
<feature type="compositionally biased region" description="Polar residues" evidence="10">
    <location>
        <begin position="540"/>
        <end position="550"/>
    </location>
</feature>
<accession>A0A2B7XWT4</accession>
<keyword evidence="3" id="KW-0808">Transferase</keyword>
<feature type="region of interest" description="Disordered" evidence="10">
    <location>
        <begin position="503"/>
        <end position="564"/>
    </location>
</feature>
<comment type="subcellular location">
    <subcellularLocation>
        <location evidence="1">Nucleus</location>
    </subcellularLocation>
</comment>
<dbReference type="PANTHER" id="PTHR31571">
    <property type="entry name" value="ALTERED INHERITANCE OF MITOCHONDRIA PROTEIN 6"/>
    <property type="match status" value="1"/>
</dbReference>
<protein>
    <recommendedName>
        <fullName evidence="2">histone acetyltransferase</fullName>
        <ecNumber evidence="2">2.3.1.48</ecNumber>
    </recommendedName>
</protein>
<dbReference type="InterPro" id="IPR051236">
    <property type="entry name" value="HAT_RTT109-like"/>
</dbReference>
<dbReference type="Pfam" id="PF08214">
    <property type="entry name" value="HAT_KAT11"/>
    <property type="match status" value="1"/>
</dbReference>
<evidence type="ECO:0000256" key="1">
    <source>
        <dbReference type="ARBA" id="ARBA00004123"/>
    </source>
</evidence>
<name>A0A2B7XWT4_9EURO</name>
<evidence type="ECO:0000256" key="5">
    <source>
        <dbReference type="ARBA" id="ARBA00022990"/>
    </source>
</evidence>